<reference evidence="3" key="1">
    <citation type="submission" date="2017-06" db="EMBL/GenBank/DDBJ databases">
        <authorList>
            <person name="Varghese N."/>
            <person name="Submissions S."/>
        </authorList>
    </citation>
    <scope>NUCLEOTIDE SEQUENCE [LARGE SCALE GENOMIC DNA]</scope>
    <source>
        <strain evidence="3">JAD2</strain>
    </source>
</reference>
<keyword evidence="1" id="KW-0472">Membrane</keyword>
<protein>
    <recommendedName>
        <fullName evidence="4">FecR family protein</fullName>
    </recommendedName>
</protein>
<dbReference type="RefSeq" id="WP_143597574.1">
    <property type="nucleotide sequence ID" value="NZ_FYEK01000037.1"/>
</dbReference>
<evidence type="ECO:0000256" key="1">
    <source>
        <dbReference type="SAM" id="Phobius"/>
    </source>
</evidence>
<evidence type="ECO:0008006" key="4">
    <source>
        <dbReference type="Google" id="ProtNLM"/>
    </source>
</evidence>
<keyword evidence="1" id="KW-0812">Transmembrane</keyword>
<evidence type="ECO:0000313" key="3">
    <source>
        <dbReference type="Proteomes" id="UP000197025"/>
    </source>
</evidence>
<dbReference type="Proteomes" id="UP000197025">
    <property type="component" value="Unassembled WGS sequence"/>
</dbReference>
<dbReference type="InParanoid" id="A0A212R8R2"/>
<gene>
    <name evidence="2" type="ORF">SAMN02746019_00013990</name>
</gene>
<organism evidence="2 3">
    <name type="scientific">Thermoflexus hugenholtzii JAD2</name>
    <dbReference type="NCBI Taxonomy" id="877466"/>
    <lineage>
        <taxon>Bacteria</taxon>
        <taxon>Bacillati</taxon>
        <taxon>Chloroflexota</taxon>
        <taxon>Thermoflexia</taxon>
        <taxon>Thermoflexales</taxon>
        <taxon>Thermoflexaceae</taxon>
        <taxon>Thermoflexus</taxon>
    </lineage>
</organism>
<proteinExistence type="predicted"/>
<evidence type="ECO:0000313" key="2">
    <source>
        <dbReference type="EMBL" id="SNB68535.1"/>
    </source>
</evidence>
<feature type="transmembrane region" description="Helical" evidence="1">
    <location>
        <begin position="20"/>
        <end position="41"/>
    </location>
</feature>
<dbReference type="EMBL" id="FYEK01000037">
    <property type="protein sequence ID" value="SNB68535.1"/>
    <property type="molecule type" value="Genomic_DNA"/>
</dbReference>
<dbReference type="AlphaFoldDB" id="A0A212R8R2"/>
<keyword evidence="3" id="KW-1185">Reference proteome</keyword>
<dbReference type="OrthoDB" id="150364at2"/>
<accession>A0A212R8R2</accession>
<keyword evidence="1" id="KW-1133">Transmembrane helix</keyword>
<name>A0A212R8R2_9CHLR</name>
<sequence>MSSGDFASATRWTERQIQRLAWAVLLLSFTACVALAVLIPWQVITYLRTSYIGTPARAAALTGILRLEHPGGEPVAVPPGNPYPRLREGDLLVTDAQSQGLAMFAAPSGPGQELAMVQIYPNTQIEVRRARYPRFGISPEPARLVFYIRSGRARITRLESPREVELIVQTPHGQAMVLAGTLAVEVQNDRADFTVRAGQARVQGSTQVQELRSDQRARIGLDGRVEGPLGAGRSMLPDLFGAPLPERSVEEPVPPNQWAIFTFVKQPGESKGNVVPTVEAGRQALSITRSGFDHAQTGVFIVLNQDVRDFRSLQLHISLKILFQDVAVCGVVGTECPLMIRLEYKDFNGNDRQWLQGFYAVGEITPQTPGSCLPQVCPPPLNPHIRVPLGEWYTFDSGNLMEILRAAGAPPVTLTRLRIYASGHNYSVMFSELELIGEE</sequence>